<accession>A0AAQ3N045</accession>
<name>A0AAQ3N045_VIGMU</name>
<sequence>MRIPRHETIVVHNVLVTRSPPPRRRRWRRRWRLAIDAGNGTLGDSVRVSALLHDMILGRRKRRDLVVVSHAVGRRRGRGPTCFEIHVSVGLLGLGLEAYLTRVAGIGLARKLGPEARFLGPGRRRHCLGVRQRRRWPRPRSLWRFGIGIGHR</sequence>
<keyword evidence="2" id="KW-1185">Reference proteome</keyword>
<evidence type="ECO:0000313" key="2">
    <source>
        <dbReference type="Proteomes" id="UP001374535"/>
    </source>
</evidence>
<dbReference type="Proteomes" id="UP001374535">
    <property type="component" value="Chromosome 8"/>
</dbReference>
<dbReference type="EMBL" id="CP144693">
    <property type="protein sequence ID" value="WVY99885.1"/>
    <property type="molecule type" value="Genomic_DNA"/>
</dbReference>
<gene>
    <name evidence="1" type="ORF">V8G54_025955</name>
</gene>
<dbReference type="AlphaFoldDB" id="A0AAQ3N045"/>
<proteinExistence type="predicted"/>
<protein>
    <submittedName>
        <fullName evidence="1">Uncharacterized protein</fullName>
    </submittedName>
</protein>
<evidence type="ECO:0000313" key="1">
    <source>
        <dbReference type="EMBL" id="WVY99885.1"/>
    </source>
</evidence>
<reference evidence="1 2" key="1">
    <citation type="journal article" date="2023" name="Life. Sci Alliance">
        <title>Evolutionary insights into 3D genome organization and epigenetic landscape of Vigna mungo.</title>
        <authorList>
            <person name="Junaid A."/>
            <person name="Singh B."/>
            <person name="Bhatia S."/>
        </authorList>
    </citation>
    <scope>NUCLEOTIDE SEQUENCE [LARGE SCALE GENOMIC DNA]</scope>
    <source>
        <strain evidence="1">Urdbean</strain>
    </source>
</reference>
<organism evidence="1 2">
    <name type="scientific">Vigna mungo</name>
    <name type="common">Black gram</name>
    <name type="synonym">Phaseolus mungo</name>
    <dbReference type="NCBI Taxonomy" id="3915"/>
    <lineage>
        <taxon>Eukaryota</taxon>
        <taxon>Viridiplantae</taxon>
        <taxon>Streptophyta</taxon>
        <taxon>Embryophyta</taxon>
        <taxon>Tracheophyta</taxon>
        <taxon>Spermatophyta</taxon>
        <taxon>Magnoliopsida</taxon>
        <taxon>eudicotyledons</taxon>
        <taxon>Gunneridae</taxon>
        <taxon>Pentapetalae</taxon>
        <taxon>rosids</taxon>
        <taxon>fabids</taxon>
        <taxon>Fabales</taxon>
        <taxon>Fabaceae</taxon>
        <taxon>Papilionoideae</taxon>
        <taxon>50 kb inversion clade</taxon>
        <taxon>NPAAA clade</taxon>
        <taxon>indigoferoid/millettioid clade</taxon>
        <taxon>Phaseoleae</taxon>
        <taxon>Vigna</taxon>
    </lineage>
</organism>